<comment type="caution">
    <text evidence="5">The sequence shown here is derived from an EMBL/GenBank/DDBJ whole genome shotgun (WGS) entry which is preliminary data.</text>
</comment>
<dbReference type="InterPro" id="IPR000086">
    <property type="entry name" value="NUDIX_hydrolase_dom"/>
</dbReference>
<dbReference type="CDD" id="cd04690">
    <property type="entry name" value="NUDIX_Hydrolase"/>
    <property type="match status" value="1"/>
</dbReference>
<evidence type="ECO:0000259" key="3">
    <source>
        <dbReference type="PROSITE" id="PS51462"/>
    </source>
</evidence>
<reference evidence="6" key="2">
    <citation type="journal article" date="2019" name="Int. J. Syst. Evol. Microbiol.">
        <title>The Global Catalogue of Microorganisms (GCM) 10K type strain sequencing project: providing services to taxonomists for standard genome sequencing and annotation.</title>
        <authorList>
            <consortium name="The Broad Institute Genomics Platform"/>
            <consortium name="The Broad Institute Genome Sequencing Center for Infectious Disease"/>
            <person name="Wu L."/>
            <person name="Ma J."/>
        </authorList>
    </citation>
    <scope>NUCLEOTIDE SEQUENCE [LARGE SCALE GENOMIC DNA]</scope>
    <source>
        <strain evidence="6">NBRC 108894</strain>
    </source>
</reference>
<dbReference type="Proteomes" id="UP001157034">
    <property type="component" value="Unassembled WGS sequence"/>
</dbReference>
<protein>
    <recommendedName>
        <fullName evidence="3">Nudix hydrolase domain-containing protein</fullName>
    </recommendedName>
</protein>
<dbReference type="InterPro" id="IPR036397">
    <property type="entry name" value="RNaseH_sf"/>
</dbReference>
<reference evidence="5" key="3">
    <citation type="submission" date="2023-02" db="EMBL/GenBank/DDBJ databases">
        <authorList>
            <person name="Sun Q."/>
            <person name="Mori K."/>
        </authorList>
    </citation>
    <scope>NUCLEOTIDE SEQUENCE</scope>
    <source>
        <strain evidence="5">NBRC 108894</strain>
    </source>
</reference>
<sequence>MSTWDGPLGVFDLETTGVDTDVARIVSACIAVLDSEGRVTARWDWLVDPGVEVPEGASAVHGITTERVRAEGRPAGAAIAEIAQTLRVLFSQGIPLTVYNAPYDLTLLDRECRRHAIEPVEHPQPVVDPLVIDKAVDRYRRGKRTLEVTAEFYGVELDGAHDAGADAICAGRVAQAIARAYPDDLGVSAGDLHGRQEIWFADQQQNFEEYVRTKPGREGYVGDRSWPVRPVGHPNTFVDTQPLPPLPPQPGRVPIVDFSEFDQRRLAAPTVADELRGAPGVGPQAEDLRRAPEVPLTTLVESISITEVEVEVESTPAPAVTTVLRVAAAIVTDPAGRALVVRKRGTELFMQAGGKVEPGESALEALTRELREELELELDADQAEYLGIFRAPAAHESDTIVSAAVFAVAAADGLQPHGEIEELRWITSLDTDLPLAPLTRDELLPLWEQRRTSSDGALF</sequence>
<feature type="domain" description="Nudix hydrolase" evidence="3">
    <location>
        <begin position="322"/>
        <end position="449"/>
    </location>
</feature>
<dbReference type="SUPFAM" id="SSF55811">
    <property type="entry name" value="Nudix"/>
    <property type="match status" value="1"/>
</dbReference>
<evidence type="ECO:0000313" key="4">
    <source>
        <dbReference type="EMBL" id="GMA93211.1"/>
    </source>
</evidence>
<dbReference type="InterPro" id="IPR015797">
    <property type="entry name" value="NUDIX_hydrolase-like_dom_sf"/>
</dbReference>
<dbReference type="Pfam" id="PF00293">
    <property type="entry name" value="NUDIX"/>
    <property type="match status" value="1"/>
</dbReference>
<evidence type="ECO:0000313" key="5">
    <source>
        <dbReference type="EMBL" id="GMA97120.1"/>
    </source>
</evidence>
<dbReference type="SUPFAM" id="SSF53098">
    <property type="entry name" value="Ribonuclease H-like"/>
    <property type="match status" value="1"/>
</dbReference>
<dbReference type="PANTHER" id="PTHR43046">
    <property type="entry name" value="GDP-MANNOSE MANNOSYL HYDROLASE"/>
    <property type="match status" value="1"/>
</dbReference>
<dbReference type="CDD" id="cd06127">
    <property type="entry name" value="DEDDh"/>
    <property type="match status" value="1"/>
</dbReference>
<evidence type="ECO:0000313" key="6">
    <source>
        <dbReference type="Proteomes" id="UP001157034"/>
    </source>
</evidence>
<proteinExistence type="predicted"/>
<comment type="cofactor">
    <cofactor evidence="1">
        <name>Mg(2+)</name>
        <dbReference type="ChEBI" id="CHEBI:18420"/>
    </cofactor>
</comment>
<dbReference type="InterPro" id="IPR012337">
    <property type="entry name" value="RNaseH-like_sf"/>
</dbReference>
<dbReference type="RefSeq" id="WP_344202565.1">
    <property type="nucleotide sequence ID" value="NZ_BAAAQO010000004.1"/>
</dbReference>
<dbReference type="InterPro" id="IPR013520">
    <property type="entry name" value="Ribonucl_H"/>
</dbReference>
<name>A0ABQ6KF33_9MICO</name>
<dbReference type="Gene3D" id="3.30.420.10">
    <property type="entry name" value="Ribonuclease H-like superfamily/Ribonuclease H"/>
    <property type="match status" value="1"/>
</dbReference>
<evidence type="ECO:0000256" key="1">
    <source>
        <dbReference type="ARBA" id="ARBA00001946"/>
    </source>
</evidence>
<dbReference type="PROSITE" id="PS51462">
    <property type="entry name" value="NUDIX"/>
    <property type="match status" value="1"/>
</dbReference>
<dbReference type="Pfam" id="PF00929">
    <property type="entry name" value="RNase_T"/>
    <property type="match status" value="1"/>
</dbReference>
<dbReference type="Gene3D" id="3.90.79.10">
    <property type="entry name" value="Nucleoside Triphosphate Pyrophosphohydrolase"/>
    <property type="match status" value="1"/>
</dbReference>
<reference evidence="5" key="1">
    <citation type="journal article" date="2014" name="Int. J. Syst. Evol. Microbiol.">
        <title>Complete genome of a new Firmicutes species belonging to the dominant human colonic microbiota ('Ruminococcus bicirculans') reveals two chromosomes and a selective capacity to utilize plant glucans.</title>
        <authorList>
            <consortium name="NISC Comparative Sequencing Program"/>
            <person name="Wegmann U."/>
            <person name="Louis P."/>
            <person name="Goesmann A."/>
            <person name="Henrissat B."/>
            <person name="Duncan S.H."/>
            <person name="Flint H.J."/>
        </authorList>
    </citation>
    <scope>NUCLEOTIDE SEQUENCE</scope>
    <source>
        <strain evidence="5">NBRC 108894</strain>
    </source>
</reference>
<dbReference type="PANTHER" id="PTHR43046:SF2">
    <property type="entry name" value="8-OXO-DGTP DIPHOSPHATASE-RELATED"/>
    <property type="match status" value="1"/>
</dbReference>
<keyword evidence="6" id="KW-1185">Reference proteome</keyword>
<dbReference type="EMBL" id="BSVB01000001">
    <property type="protein sequence ID" value="GMA93211.1"/>
    <property type="molecule type" value="Genomic_DNA"/>
</dbReference>
<evidence type="ECO:0000256" key="2">
    <source>
        <dbReference type="ARBA" id="ARBA00022801"/>
    </source>
</evidence>
<organism evidence="5 6">
    <name type="scientific">Pseudolysinimonas kribbensis</name>
    <dbReference type="NCBI Taxonomy" id="433641"/>
    <lineage>
        <taxon>Bacteria</taxon>
        <taxon>Bacillati</taxon>
        <taxon>Actinomycetota</taxon>
        <taxon>Actinomycetes</taxon>
        <taxon>Micrococcales</taxon>
        <taxon>Microbacteriaceae</taxon>
        <taxon>Pseudolysinimonas</taxon>
    </lineage>
</organism>
<accession>A0ABQ6KF33</accession>
<keyword evidence="2" id="KW-0378">Hydrolase</keyword>
<dbReference type="SMART" id="SM00479">
    <property type="entry name" value="EXOIII"/>
    <property type="match status" value="1"/>
</dbReference>
<dbReference type="NCBIfam" id="NF005927">
    <property type="entry name" value="PRK07942.1"/>
    <property type="match status" value="1"/>
</dbReference>
<gene>
    <name evidence="4" type="ORF">GCM10025881_00350</name>
    <name evidence="5" type="ORF">GCM10025881_39440</name>
</gene>
<dbReference type="EMBL" id="BSVB01000001">
    <property type="protein sequence ID" value="GMA97120.1"/>
    <property type="molecule type" value="Genomic_DNA"/>
</dbReference>